<name>A0ABU5NHQ4_9BACI</name>
<reference evidence="2 3" key="1">
    <citation type="submission" date="2023-12" db="EMBL/GenBank/DDBJ databases">
        <title>Genome comparison identifies genes involved in endophytic behavior of Lysinibacillus irui and provides insights into its role as a plant-growth promoting bacterium.</title>
        <authorList>
            <person name="Hilario S."/>
            <person name="Matos I."/>
            <person name="Goncalves M.F.M."/>
            <person name="Pardo C.A."/>
            <person name="Santos M.J."/>
        </authorList>
    </citation>
    <scope>NUCLEOTIDE SEQUENCE [LARGE SCALE GENOMIC DNA]</scope>
    <source>
        <strain evidence="2 3">B3</strain>
    </source>
</reference>
<comment type="caution">
    <text evidence="2">The sequence shown here is derived from an EMBL/GenBank/DDBJ whole genome shotgun (WGS) entry which is preliminary data.</text>
</comment>
<evidence type="ECO:0000259" key="1">
    <source>
        <dbReference type="SMART" id="SM00901"/>
    </source>
</evidence>
<gene>
    <name evidence="2" type="ORF">U6C28_04280</name>
</gene>
<protein>
    <submittedName>
        <fullName evidence="2">FRG domain-containing protein</fullName>
    </submittedName>
</protein>
<dbReference type="Proteomes" id="UP001289615">
    <property type="component" value="Unassembled WGS sequence"/>
</dbReference>
<dbReference type="Pfam" id="PF08867">
    <property type="entry name" value="FRG"/>
    <property type="match status" value="1"/>
</dbReference>
<evidence type="ECO:0000313" key="3">
    <source>
        <dbReference type="Proteomes" id="UP001289615"/>
    </source>
</evidence>
<sequence length="260" mass="30025">MQKILDELSEISAKHPSLWFRGHSSIKYKLNSGLYRISSEKSEVLEHENNIYNSFVNLGAMHIEHFGNNTDKDWNTLFMMQHYGMPTRLLDWTSSFITALYFANLGRKKGEGAVIWALDPIALNNNCHRLYDATDDSGYDTIGYLTLDTLPSRVKKYTNYYNEAIHIKSFALMPRRSNQRLISQNGFFTVQGTDALPLEEEYKNNIGEFLYKIDLPPETYEDSLQYLKVNGVDYYSLFGGIDGLCKHIKDELLSIKFKNI</sequence>
<dbReference type="SMART" id="SM00901">
    <property type="entry name" value="FRG"/>
    <property type="match status" value="1"/>
</dbReference>
<dbReference type="InterPro" id="IPR014966">
    <property type="entry name" value="FRG-dom"/>
</dbReference>
<dbReference type="EMBL" id="JAXUIA010000002">
    <property type="protein sequence ID" value="MEA0975506.1"/>
    <property type="molecule type" value="Genomic_DNA"/>
</dbReference>
<evidence type="ECO:0000313" key="2">
    <source>
        <dbReference type="EMBL" id="MEA0975506.1"/>
    </source>
</evidence>
<keyword evidence="3" id="KW-1185">Reference proteome</keyword>
<feature type="domain" description="FRG" evidence="1">
    <location>
        <begin position="14"/>
        <end position="116"/>
    </location>
</feature>
<organism evidence="2 3">
    <name type="scientific">Lysinibacillus irui</name>
    <dbReference type="NCBI Taxonomy" id="2998077"/>
    <lineage>
        <taxon>Bacteria</taxon>
        <taxon>Bacillati</taxon>
        <taxon>Bacillota</taxon>
        <taxon>Bacilli</taxon>
        <taxon>Bacillales</taxon>
        <taxon>Bacillaceae</taxon>
        <taxon>Lysinibacillus</taxon>
    </lineage>
</organism>
<dbReference type="RefSeq" id="WP_322610707.1">
    <property type="nucleotide sequence ID" value="NZ_JAXLNX010000005.1"/>
</dbReference>
<proteinExistence type="predicted"/>
<accession>A0ABU5NHQ4</accession>